<dbReference type="InterPro" id="IPR001763">
    <property type="entry name" value="Rhodanese-like_dom"/>
</dbReference>
<feature type="domain" description="Rhodanese" evidence="1">
    <location>
        <begin position="287"/>
        <end position="376"/>
    </location>
</feature>
<dbReference type="InterPro" id="IPR036873">
    <property type="entry name" value="Rhodanese-like_dom_sf"/>
</dbReference>
<feature type="domain" description="Rhodanese" evidence="1">
    <location>
        <begin position="396"/>
        <end position="486"/>
    </location>
</feature>
<dbReference type="EMBL" id="QZCW01000006">
    <property type="protein sequence ID" value="MCW5323611.1"/>
    <property type="molecule type" value="Genomic_DNA"/>
</dbReference>
<comment type="caution">
    <text evidence="2">The sequence shown here is derived from an EMBL/GenBank/DDBJ whole genome shotgun (WGS) entry which is preliminary data.</text>
</comment>
<dbReference type="PANTHER" id="PTHR44086:SF10">
    <property type="entry name" value="THIOSULFATE SULFURTRANSFERASE_RHODANESE-LIKE DOMAIN-CONTAINING PROTEIN 3"/>
    <property type="match status" value="1"/>
</dbReference>
<name>A0ABT3KZ39_9BURK</name>
<reference evidence="3" key="1">
    <citation type="submission" date="2023-07" db="EMBL/GenBank/DDBJ databases">
        <title>Verminephrobacter genomes.</title>
        <authorList>
            <person name="Lund M.B."/>
        </authorList>
    </citation>
    <scope>NUCLEOTIDE SEQUENCE [LARGE SCALE GENOMIC DNA]</scope>
    <source>
        <strain evidence="3">AtM5-05</strain>
    </source>
</reference>
<dbReference type="SMART" id="SM00450">
    <property type="entry name" value="RHOD"/>
    <property type="match status" value="4"/>
</dbReference>
<dbReference type="Pfam" id="PF00581">
    <property type="entry name" value="Rhodanese"/>
    <property type="match status" value="4"/>
</dbReference>
<dbReference type="PROSITE" id="PS50206">
    <property type="entry name" value="RHODANESE_3"/>
    <property type="match status" value="4"/>
</dbReference>
<dbReference type="SUPFAM" id="SSF52821">
    <property type="entry name" value="Rhodanese/Cell cycle control phosphatase"/>
    <property type="match status" value="4"/>
</dbReference>
<protein>
    <submittedName>
        <fullName evidence="2">Sulfurtransferase</fullName>
    </submittedName>
</protein>
<evidence type="ECO:0000313" key="3">
    <source>
        <dbReference type="Proteomes" id="UP001208935"/>
    </source>
</evidence>
<dbReference type="Gene3D" id="3.40.250.10">
    <property type="entry name" value="Rhodanese-like domain"/>
    <property type="match status" value="4"/>
</dbReference>
<organism evidence="2 3">
    <name type="scientific">Verminephrobacter aporrectodeae subsp. tuberculatae</name>
    <dbReference type="NCBI Taxonomy" id="1110392"/>
    <lineage>
        <taxon>Bacteria</taxon>
        <taxon>Pseudomonadati</taxon>
        <taxon>Pseudomonadota</taxon>
        <taxon>Betaproteobacteria</taxon>
        <taxon>Burkholderiales</taxon>
        <taxon>Comamonadaceae</taxon>
        <taxon>Verminephrobacter</taxon>
    </lineage>
</organism>
<sequence length="539" mass="57804">MSSAAHDPRQALAPGVTPNQLQDWLHDGQEIALLDVREHGQYGEGHLFHAVPLPWSRLEWDLPRLVPCRHARVVVYDDGPGDVAGKAWQRLHDLGYRAGFVLAGGAAAWAACGQRIFQGVHLPSKTFGELVEQRLHTPSISATELARRQAAGDRLLLLDGRSPAEFRKMNVPGALNCPNGELALRIGDLAPDPETTVVISCAGRTRSIIGAQTLINLGLPNPVLALENGTQGWFLAGLELEHGQQRCHAPGLPADLALRQRQASALGRRHGVQWIGSAQAQAWVDDARRSTFVLDVRTGEEFAQGSIQGAQHAPGGQLVQATDQFVGVRSARLLLLDSEGVRAPVVASWLRQMGIDAHVLQDGVAAALRLPPPLQPALPAVPTQTADALAAALANASASTCVIDLRPSRAYRRAHVPGALWSIRPRLSEALASAGLAADASITLVADEPAIARLVAQDLMARGQPCPQLLAGGVEAWERAGHALESSPETPDDAQCIDYLFFVHDRHDGNQDAARRYLAWETGLVAQLDARELAAYRIA</sequence>
<feature type="domain" description="Rhodanese" evidence="1">
    <location>
        <begin position="151"/>
        <end position="242"/>
    </location>
</feature>
<evidence type="ECO:0000259" key="1">
    <source>
        <dbReference type="PROSITE" id="PS50206"/>
    </source>
</evidence>
<proteinExistence type="predicted"/>
<feature type="domain" description="Rhodanese" evidence="1">
    <location>
        <begin position="27"/>
        <end position="118"/>
    </location>
</feature>
<accession>A0ABT3KZ39</accession>
<evidence type="ECO:0000313" key="2">
    <source>
        <dbReference type="EMBL" id="MCW5323611.1"/>
    </source>
</evidence>
<keyword evidence="3" id="KW-1185">Reference proteome</keyword>
<dbReference type="RefSeq" id="WP_265283391.1">
    <property type="nucleotide sequence ID" value="NZ_QZCW01000006.1"/>
</dbReference>
<dbReference type="Proteomes" id="UP001208935">
    <property type="component" value="Unassembled WGS sequence"/>
</dbReference>
<dbReference type="PANTHER" id="PTHR44086">
    <property type="entry name" value="THIOSULFATE SULFURTRANSFERASE RDL2, MITOCHONDRIAL-RELATED"/>
    <property type="match status" value="1"/>
</dbReference>
<gene>
    <name evidence="2" type="ORF">D5039_21405</name>
</gene>